<feature type="domain" description="Ig-like" evidence="10">
    <location>
        <begin position="1"/>
        <end position="77"/>
    </location>
</feature>
<dbReference type="GO" id="GO:0007411">
    <property type="term" value="P:axon guidance"/>
    <property type="evidence" value="ECO:0007669"/>
    <property type="project" value="TreeGrafter"/>
</dbReference>
<dbReference type="GO" id="GO:0007156">
    <property type="term" value="P:homophilic cell adhesion via plasma membrane adhesion molecules"/>
    <property type="evidence" value="ECO:0007669"/>
    <property type="project" value="TreeGrafter"/>
</dbReference>
<keyword evidence="3" id="KW-0732">Signal</keyword>
<keyword evidence="4" id="KW-0677">Repeat</keyword>
<feature type="domain" description="Ig-like" evidence="10">
    <location>
        <begin position="365"/>
        <end position="459"/>
    </location>
</feature>
<dbReference type="GO" id="GO:0070593">
    <property type="term" value="P:dendrite self-avoidance"/>
    <property type="evidence" value="ECO:0007669"/>
    <property type="project" value="TreeGrafter"/>
</dbReference>
<dbReference type="InterPro" id="IPR013783">
    <property type="entry name" value="Ig-like_fold"/>
</dbReference>
<keyword evidence="6" id="KW-1133">Transmembrane helix</keyword>
<dbReference type="GO" id="GO:0030424">
    <property type="term" value="C:axon"/>
    <property type="evidence" value="ECO:0007669"/>
    <property type="project" value="TreeGrafter"/>
</dbReference>
<dbReference type="FunFam" id="2.60.40.10:FF:000017">
    <property type="entry name" value="Down syndrome cell adhesion molecule b"/>
    <property type="match status" value="7"/>
</dbReference>
<organism evidence="11 12">
    <name type="scientific">Glossina brevipalpis</name>
    <dbReference type="NCBI Taxonomy" id="37001"/>
    <lineage>
        <taxon>Eukaryota</taxon>
        <taxon>Metazoa</taxon>
        <taxon>Ecdysozoa</taxon>
        <taxon>Arthropoda</taxon>
        <taxon>Hexapoda</taxon>
        <taxon>Insecta</taxon>
        <taxon>Pterygota</taxon>
        <taxon>Neoptera</taxon>
        <taxon>Endopterygota</taxon>
        <taxon>Diptera</taxon>
        <taxon>Brachycera</taxon>
        <taxon>Muscomorpha</taxon>
        <taxon>Hippoboscoidea</taxon>
        <taxon>Glossinidae</taxon>
        <taxon>Glossina</taxon>
    </lineage>
</organism>
<dbReference type="InterPro" id="IPR013098">
    <property type="entry name" value="Ig_I-set"/>
</dbReference>
<dbReference type="GO" id="GO:0098632">
    <property type="term" value="F:cell-cell adhesion mediator activity"/>
    <property type="evidence" value="ECO:0007669"/>
    <property type="project" value="TreeGrafter"/>
</dbReference>
<keyword evidence="12" id="KW-1185">Reference proteome</keyword>
<dbReference type="InterPro" id="IPR003598">
    <property type="entry name" value="Ig_sub2"/>
</dbReference>
<name>A0A1A9WR30_9MUSC</name>
<evidence type="ECO:0000256" key="3">
    <source>
        <dbReference type="ARBA" id="ARBA00022729"/>
    </source>
</evidence>
<dbReference type="CDD" id="cd20959">
    <property type="entry name" value="IgI_6_Dscam"/>
    <property type="match status" value="1"/>
</dbReference>
<evidence type="ECO:0000313" key="11">
    <source>
        <dbReference type="EnsemblMetazoa" id="GBRI029016-PA"/>
    </source>
</evidence>
<dbReference type="Gene3D" id="2.60.40.10">
    <property type="entry name" value="Immunoglobulins"/>
    <property type="match status" value="7"/>
</dbReference>
<dbReference type="AlphaFoldDB" id="A0A1A9WR30"/>
<feature type="domain" description="Ig-like" evidence="10">
    <location>
        <begin position="82"/>
        <end position="176"/>
    </location>
</feature>
<reference evidence="11" key="2">
    <citation type="submission" date="2020-05" db="UniProtKB">
        <authorList>
            <consortium name="EnsemblMetazoa"/>
        </authorList>
    </citation>
    <scope>IDENTIFICATION</scope>
    <source>
        <strain evidence="11">IAEA</strain>
    </source>
</reference>
<evidence type="ECO:0000256" key="4">
    <source>
        <dbReference type="ARBA" id="ARBA00022737"/>
    </source>
</evidence>
<evidence type="ECO:0000256" key="2">
    <source>
        <dbReference type="ARBA" id="ARBA00022692"/>
    </source>
</evidence>
<dbReference type="SUPFAM" id="SSF48726">
    <property type="entry name" value="Immunoglobulin"/>
    <property type="match status" value="7"/>
</dbReference>
<reference evidence="12" key="1">
    <citation type="submission" date="2014-03" db="EMBL/GenBank/DDBJ databases">
        <authorList>
            <person name="Aksoy S."/>
            <person name="Warren W."/>
            <person name="Wilson R.K."/>
        </authorList>
    </citation>
    <scope>NUCLEOTIDE SEQUENCE [LARGE SCALE GENOMIC DNA]</scope>
    <source>
        <strain evidence="12">IAEA</strain>
    </source>
</reference>
<evidence type="ECO:0000256" key="1">
    <source>
        <dbReference type="ARBA" id="ARBA00004167"/>
    </source>
</evidence>
<evidence type="ECO:0000256" key="6">
    <source>
        <dbReference type="ARBA" id="ARBA00022989"/>
    </source>
</evidence>
<dbReference type="PANTHER" id="PTHR10075:SF101">
    <property type="entry name" value="ZWEI IG DOMAIN PROTEIN ZIG-3"/>
    <property type="match status" value="1"/>
</dbReference>
<feature type="domain" description="Ig-like" evidence="10">
    <location>
        <begin position="565"/>
        <end position="657"/>
    </location>
</feature>
<accession>A0A1A9WR30</accession>
<evidence type="ECO:0000313" key="12">
    <source>
        <dbReference type="Proteomes" id="UP000091820"/>
    </source>
</evidence>
<dbReference type="STRING" id="37001.A0A1A9WR30"/>
<comment type="subcellular location">
    <subcellularLocation>
        <location evidence="1">Membrane</location>
        <topology evidence="1">Single-pass membrane protein</topology>
    </subcellularLocation>
</comment>
<dbReference type="VEuPathDB" id="VectorBase:GBRI029016"/>
<feature type="domain" description="Ig-like" evidence="10">
    <location>
        <begin position="179"/>
        <end position="271"/>
    </location>
</feature>
<dbReference type="PANTHER" id="PTHR10075">
    <property type="entry name" value="BASIGIN RELATED"/>
    <property type="match status" value="1"/>
</dbReference>
<dbReference type="InterPro" id="IPR003599">
    <property type="entry name" value="Ig_sub"/>
</dbReference>
<dbReference type="SMART" id="SM00409">
    <property type="entry name" value="IG"/>
    <property type="match status" value="7"/>
</dbReference>
<dbReference type="EnsemblMetazoa" id="GBRI029016-RA">
    <property type="protein sequence ID" value="GBRI029016-PA"/>
    <property type="gene ID" value="GBRI029016"/>
</dbReference>
<keyword evidence="7" id="KW-0472">Membrane</keyword>
<evidence type="ECO:0000256" key="7">
    <source>
        <dbReference type="ARBA" id="ARBA00023136"/>
    </source>
</evidence>
<keyword evidence="5" id="KW-0130">Cell adhesion</keyword>
<evidence type="ECO:0000256" key="8">
    <source>
        <dbReference type="ARBA" id="ARBA00023157"/>
    </source>
</evidence>
<dbReference type="InterPro" id="IPR036179">
    <property type="entry name" value="Ig-like_dom_sf"/>
</dbReference>
<protein>
    <recommendedName>
        <fullName evidence="10">Ig-like domain-containing protein</fullName>
    </recommendedName>
</protein>
<feature type="domain" description="Ig-like" evidence="10">
    <location>
        <begin position="464"/>
        <end position="556"/>
    </location>
</feature>
<evidence type="ECO:0000259" key="10">
    <source>
        <dbReference type="PROSITE" id="PS50835"/>
    </source>
</evidence>
<dbReference type="InterPro" id="IPR007110">
    <property type="entry name" value="Ig-like_dom"/>
</dbReference>
<dbReference type="PROSITE" id="PS50835">
    <property type="entry name" value="IG_LIKE"/>
    <property type="match status" value="7"/>
</dbReference>
<dbReference type="GO" id="GO:0005886">
    <property type="term" value="C:plasma membrane"/>
    <property type="evidence" value="ECO:0007669"/>
    <property type="project" value="TreeGrafter"/>
</dbReference>
<dbReference type="Proteomes" id="UP000091820">
    <property type="component" value="Unassembled WGS sequence"/>
</dbReference>
<keyword evidence="9" id="KW-0393">Immunoglobulin domain</keyword>
<evidence type="ECO:0000256" key="5">
    <source>
        <dbReference type="ARBA" id="ARBA00022889"/>
    </source>
</evidence>
<keyword evidence="2" id="KW-0812">Transmembrane</keyword>
<dbReference type="Pfam" id="PF07679">
    <property type="entry name" value="I-set"/>
    <property type="match status" value="1"/>
</dbReference>
<sequence>MDMVSAYCTVNKGDLPMDIHWTKNGGRLFTNDGIVVTRNSPRISVLSIESVRARHSGNYSCVATNNAGVTTHWAILAINVPPQIIPFAFGEEPVNTGENAGLQCMIQKGDIPINIKWTLNSRPIVNGEEGITILKLSPKTSILNIATVAEYHRGLFKCIAENKAGSAFHSSELKVNVPPQIMTFFFGDEALNVGDMFGAQCMVSKGDLPLNIHWTLNSQPIVNGEDGFSLLRLNPRTSSLNINFLESKHRGLYQCIANNKAGFTIHSANLKVNVPPQVVPFGFGQEIYNVGDILSTTCVVLKGDFPLDIYWTLNAEPITTGLDGFSLIKLNARTSILNVDYLEAKHRGIYRCLAINLAGLAEYAAELQISPFDFGEETLNRGEVASVTCMVPKGDLPIDIYWSLNSALIVNGENGFNVFKMNKRTSSLNIESLEAFHRGTYKCIANNSAGFAEYVAVLEVNVPPQIQPFTFGDETANMGEIAGVFCMVPKGDLPLEIRWTLNSAPVINGEHRFTLQRMNPRTSSLSIDSLEAHHRGLYKCLAVNKAGIAEYSAELVVNGWSNVPPQVLPFSFGEDTADMGEVASVNCVVPKGDLPLEIRWSLNLSPVVSGENNFNVVRLNKRTSSLNIDSLMAVHRGIYKCIASNKAGSSEYTAELQVNGWCQTSLTT</sequence>
<feature type="domain" description="Ig-like" evidence="10">
    <location>
        <begin position="276"/>
        <end position="356"/>
    </location>
</feature>
<dbReference type="Pfam" id="PF13927">
    <property type="entry name" value="Ig_3"/>
    <property type="match status" value="5"/>
</dbReference>
<evidence type="ECO:0000256" key="9">
    <source>
        <dbReference type="ARBA" id="ARBA00023319"/>
    </source>
</evidence>
<dbReference type="SMART" id="SM00408">
    <property type="entry name" value="IGc2"/>
    <property type="match status" value="7"/>
</dbReference>
<keyword evidence="8" id="KW-1015">Disulfide bond</keyword>
<proteinExistence type="predicted"/>